<dbReference type="EMBL" id="QGUI02000183">
    <property type="protein sequence ID" value="MFO7193237.1"/>
    <property type="molecule type" value="Genomic_DNA"/>
</dbReference>
<feature type="transmembrane region" description="Helical" evidence="6">
    <location>
        <begin position="345"/>
        <end position="363"/>
    </location>
</feature>
<dbReference type="Proteomes" id="UP000249324">
    <property type="component" value="Unassembled WGS sequence"/>
</dbReference>
<feature type="transmembrane region" description="Helical" evidence="6">
    <location>
        <begin position="153"/>
        <end position="177"/>
    </location>
</feature>
<dbReference type="SUPFAM" id="SSF103473">
    <property type="entry name" value="MFS general substrate transporter"/>
    <property type="match status" value="1"/>
</dbReference>
<keyword evidence="2" id="KW-0813">Transport</keyword>
<dbReference type="GO" id="GO:0012505">
    <property type="term" value="C:endomembrane system"/>
    <property type="evidence" value="ECO:0007669"/>
    <property type="project" value="UniProtKB-SubCell"/>
</dbReference>
<protein>
    <submittedName>
        <fullName evidence="8">MFS transporter</fullName>
    </submittedName>
</protein>
<evidence type="ECO:0000313" key="8">
    <source>
        <dbReference type="EMBL" id="PZM99923.1"/>
    </source>
</evidence>
<feature type="transmembrane region" description="Helical" evidence="6">
    <location>
        <begin position="437"/>
        <end position="455"/>
    </location>
</feature>
<feature type="transmembrane region" description="Helical" evidence="6">
    <location>
        <begin position="189"/>
        <end position="208"/>
    </location>
</feature>
<evidence type="ECO:0000313" key="9">
    <source>
        <dbReference type="Proteomes" id="UP000249324"/>
    </source>
</evidence>
<reference evidence="7" key="4">
    <citation type="submission" date="2023-08" db="EMBL/GenBank/DDBJ databases">
        <authorList>
            <person name="Guima S.E.S."/>
            <person name="Martins L.F."/>
            <person name="Silva A.M."/>
            <person name="Setubal J.C."/>
        </authorList>
    </citation>
    <scope>NUCLEOTIDE SEQUENCE</scope>
    <source>
        <strain evidence="7">ZC4RG45</strain>
    </source>
</reference>
<name>A0A2W4LQN5_9PSEU</name>
<organism evidence="8">
    <name type="scientific">Thermocrispum agreste</name>
    <dbReference type="NCBI Taxonomy" id="37925"/>
    <lineage>
        <taxon>Bacteria</taxon>
        <taxon>Bacillati</taxon>
        <taxon>Actinomycetota</taxon>
        <taxon>Actinomycetes</taxon>
        <taxon>Pseudonocardiales</taxon>
        <taxon>Pseudonocardiaceae</taxon>
        <taxon>Thermocrispum</taxon>
    </lineage>
</organism>
<feature type="transmembrane region" description="Helical" evidence="6">
    <location>
        <begin position="26"/>
        <end position="47"/>
    </location>
</feature>
<dbReference type="Pfam" id="PF11700">
    <property type="entry name" value="ATG22"/>
    <property type="match status" value="1"/>
</dbReference>
<dbReference type="PANTHER" id="PTHR23519:SF1">
    <property type="entry name" value="AUTOPHAGY-RELATED PROTEIN 22"/>
    <property type="match status" value="1"/>
</dbReference>
<keyword evidence="5 6" id="KW-0472">Membrane</keyword>
<dbReference type="InterPro" id="IPR050495">
    <property type="entry name" value="ATG22/LtaA_families"/>
</dbReference>
<feature type="transmembrane region" description="Helical" evidence="6">
    <location>
        <begin position="92"/>
        <end position="112"/>
    </location>
</feature>
<evidence type="ECO:0000256" key="6">
    <source>
        <dbReference type="SAM" id="Phobius"/>
    </source>
</evidence>
<dbReference type="STRING" id="1111738.GCA_000427905_01853"/>
<feature type="transmembrane region" description="Helical" evidence="6">
    <location>
        <begin position="273"/>
        <end position="289"/>
    </location>
</feature>
<proteinExistence type="predicted"/>
<sequence length="472" mass="50201">MTTDQLGPVPAPDAAARRRERRGWYFYDWANSTFYTSVITVFGAAYVGSVAAEAARTDPANGPNACGGPELVAKLVDCDISLLGLRFPAGALWGYLIGVATVVQVFIMPIAGAIADRSQSKRPLLATAAFTGAGATCLLVFVAGTNWQLAVPLYIVAQIGYGVSIVVYYAFLAEIAAPDERDEVSARGWAFGFLGGGVALAVQLGIYLGHEALGLTEGQAVRACFLLSGLWWAGFTVIPLRRLRDRRRPRPVEPGVGVIRAGFRELADTLREARAFPLTLGFLGAYLVFNDGVQTVVTTSAQYGKEELQFSQDTLIATILMVQFVAFVGGWLHGVVARRLGAKRTIMGSLALWIGVIVAAYFLEPRQEVPFYLVGAGIGLVLGGTVALARSLYSQMIPAGKEAQYFSLYEISERGTAWLGPVLFSAIGSATGSFRPAILALIVFFVAGIGLVALVPARRAIVAAGNTPPSKL</sequence>
<dbReference type="PANTHER" id="PTHR23519">
    <property type="entry name" value="AUTOPHAGY-RELATED PROTEIN 22"/>
    <property type="match status" value="1"/>
</dbReference>
<feature type="transmembrane region" description="Helical" evidence="6">
    <location>
        <begin position="369"/>
        <end position="393"/>
    </location>
</feature>
<dbReference type="Gene3D" id="1.20.1250.20">
    <property type="entry name" value="MFS general substrate transporter like domains"/>
    <property type="match status" value="1"/>
</dbReference>
<dbReference type="InterPro" id="IPR036259">
    <property type="entry name" value="MFS_trans_sf"/>
</dbReference>
<evidence type="ECO:0000256" key="1">
    <source>
        <dbReference type="ARBA" id="ARBA00004127"/>
    </source>
</evidence>
<keyword evidence="4 6" id="KW-1133">Transmembrane helix</keyword>
<evidence type="ECO:0000313" key="7">
    <source>
        <dbReference type="EMBL" id="MFO7193237.1"/>
    </source>
</evidence>
<keyword evidence="3 6" id="KW-0812">Transmembrane</keyword>
<evidence type="ECO:0000256" key="5">
    <source>
        <dbReference type="ARBA" id="ARBA00023136"/>
    </source>
</evidence>
<reference evidence="8" key="2">
    <citation type="submission" date="2018-05" db="EMBL/GenBank/DDBJ databases">
        <authorList>
            <person name="Lanie J.A."/>
            <person name="Ng W.-L."/>
            <person name="Kazmierczak K.M."/>
            <person name="Andrzejewski T.M."/>
            <person name="Davidsen T.M."/>
            <person name="Wayne K.J."/>
            <person name="Tettelin H."/>
            <person name="Glass J.I."/>
            <person name="Rusch D."/>
            <person name="Podicherti R."/>
            <person name="Tsui H.-C.T."/>
            <person name="Winkler M.E."/>
        </authorList>
    </citation>
    <scope>NUCLEOTIDE SEQUENCE</scope>
    <source>
        <strain evidence="8">ZC4RG45</strain>
    </source>
</reference>
<evidence type="ECO:0000256" key="3">
    <source>
        <dbReference type="ARBA" id="ARBA00022692"/>
    </source>
</evidence>
<reference evidence="7 9" key="3">
    <citation type="journal article" date="2021" name="BMC Genomics">
        <title>Genome-resolved metagenome and metatranscriptome analyses of thermophilic composting reveal key bacterial players and their metabolic interactions.</title>
        <authorList>
            <person name="Braga L.P.P."/>
            <person name="Pereira R.V."/>
            <person name="Martins L.F."/>
            <person name="Moura L.M.S."/>
            <person name="Sanchez F.B."/>
            <person name="Patane J.S.L."/>
            <person name="da Silva A.M."/>
            <person name="Setubal J.C."/>
        </authorList>
    </citation>
    <scope>NUCLEOTIDE SEQUENCE [LARGE SCALE GENOMIC DNA]</scope>
    <source>
        <strain evidence="7">ZC4RG45</strain>
    </source>
</reference>
<comment type="subcellular location">
    <subcellularLocation>
        <location evidence="1">Endomembrane system</location>
        <topology evidence="1">Multi-pass membrane protein</topology>
    </subcellularLocation>
</comment>
<reference evidence="7" key="1">
    <citation type="submission" date="2018-05" db="EMBL/GenBank/DDBJ databases">
        <authorList>
            <person name="Moura L."/>
            <person name="Setubal J.C."/>
        </authorList>
    </citation>
    <scope>NUCLEOTIDE SEQUENCE</scope>
    <source>
        <strain evidence="7">ZC4RG45</strain>
    </source>
</reference>
<evidence type="ECO:0000256" key="2">
    <source>
        <dbReference type="ARBA" id="ARBA00022448"/>
    </source>
</evidence>
<feature type="transmembrane region" description="Helical" evidence="6">
    <location>
        <begin position="124"/>
        <end position="147"/>
    </location>
</feature>
<feature type="transmembrane region" description="Helical" evidence="6">
    <location>
        <begin position="220"/>
        <end position="240"/>
    </location>
</feature>
<dbReference type="InterPro" id="IPR024671">
    <property type="entry name" value="Atg22-like"/>
</dbReference>
<accession>A0A2W4LQN5</accession>
<feature type="transmembrane region" description="Helical" evidence="6">
    <location>
        <begin position="414"/>
        <end position="431"/>
    </location>
</feature>
<comment type="caution">
    <text evidence="8">The sequence shown here is derived from an EMBL/GenBank/DDBJ whole genome shotgun (WGS) entry which is preliminary data.</text>
</comment>
<dbReference type="EMBL" id="QGUI01000122">
    <property type="protein sequence ID" value="PZM99923.1"/>
    <property type="molecule type" value="Genomic_DNA"/>
</dbReference>
<gene>
    <name evidence="7" type="ORF">DIU77_013425</name>
    <name evidence="8" type="ORF">DIU77_04700</name>
</gene>
<feature type="transmembrane region" description="Helical" evidence="6">
    <location>
        <begin position="315"/>
        <end position="333"/>
    </location>
</feature>
<evidence type="ECO:0000256" key="4">
    <source>
        <dbReference type="ARBA" id="ARBA00022989"/>
    </source>
</evidence>
<dbReference type="AlphaFoldDB" id="A0A2W4LQN5"/>